<evidence type="ECO:0000313" key="2">
    <source>
        <dbReference type="Proteomes" id="UP000789920"/>
    </source>
</evidence>
<proteinExistence type="predicted"/>
<dbReference type="EMBL" id="CAJVQC010089421">
    <property type="protein sequence ID" value="CAG8824756.1"/>
    <property type="molecule type" value="Genomic_DNA"/>
</dbReference>
<comment type="caution">
    <text evidence="1">The sequence shown here is derived from an EMBL/GenBank/DDBJ whole genome shotgun (WGS) entry which is preliminary data.</text>
</comment>
<feature type="non-terminal residue" evidence="1">
    <location>
        <position position="1"/>
    </location>
</feature>
<name>A0ACA9S6I7_9GLOM</name>
<accession>A0ACA9S6I7</accession>
<feature type="non-terminal residue" evidence="1">
    <location>
        <position position="41"/>
    </location>
</feature>
<sequence length="41" mass="4897">FVDLVDFDFVDLVNFDFVSLALLIRYYLLLHAEQNENLKFS</sequence>
<gene>
    <name evidence="1" type="ORF">RPERSI_LOCUS26322</name>
</gene>
<dbReference type="Proteomes" id="UP000789920">
    <property type="component" value="Unassembled WGS sequence"/>
</dbReference>
<protein>
    <submittedName>
        <fullName evidence="1">36386_t:CDS:1</fullName>
    </submittedName>
</protein>
<evidence type="ECO:0000313" key="1">
    <source>
        <dbReference type="EMBL" id="CAG8824756.1"/>
    </source>
</evidence>
<reference evidence="1" key="1">
    <citation type="submission" date="2021-06" db="EMBL/GenBank/DDBJ databases">
        <authorList>
            <person name="Kallberg Y."/>
            <person name="Tangrot J."/>
            <person name="Rosling A."/>
        </authorList>
    </citation>
    <scope>NUCLEOTIDE SEQUENCE</scope>
    <source>
        <strain evidence="1">MA461A</strain>
    </source>
</reference>
<organism evidence="1 2">
    <name type="scientific">Racocetra persica</name>
    <dbReference type="NCBI Taxonomy" id="160502"/>
    <lineage>
        <taxon>Eukaryota</taxon>
        <taxon>Fungi</taxon>
        <taxon>Fungi incertae sedis</taxon>
        <taxon>Mucoromycota</taxon>
        <taxon>Glomeromycotina</taxon>
        <taxon>Glomeromycetes</taxon>
        <taxon>Diversisporales</taxon>
        <taxon>Gigasporaceae</taxon>
        <taxon>Racocetra</taxon>
    </lineage>
</organism>
<keyword evidence="2" id="KW-1185">Reference proteome</keyword>